<protein>
    <submittedName>
        <fullName evidence="5">Enoyl-ACP reductase</fullName>
    </submittedName>
</protein>
<dbReference type="SUPFAM" id="SSF51735">
    <property type="entry name" value="NAD(P)-binding Rossmann-fold domains"/>
    <property type="match status" value="1"/>
</dbReference>
<dbReference type="InterPro" id="IPR057326">
    <property type="entry name" value="KR_dom"/>
</dbReference>
<dbReference type="CDD" id="cd05233">
    <property type="entry name" value="SDR_c"/>
    <property type="match status" value="1"/>
</dbReference>
<feature type="region of interest" description="Disordered" evidence="3">
    <location>
        <begin position="1"/>
        <end position="23"/>
    </location>
</feature>
<comment type="caution">
    <text evidence="5">The sequence shown here is derived from an EMBL/GenBank/DDBJ whole genome shotgun (WGS) entry which is preliminary data.</text>
</comment>
<reference evidence="5 6" key="1">
    <citation type="journal article" date="2014" name="BMC Genomics">
        <title>Comparison of environmental and isolate Sulfobacillus genomes reveals diverse carbon, sulfur, nitrogen, and hydrogen metabolisms.</title>
        <authorList>
            <person name="Justice N.B."/>
            <person name="Norman A."/>
            <person name="Brown C.T."/>
            <person name="Singh A."/>
            <person name="Thomas B.C."/>
            <person name="Banfield J.F."/>
        </authorList>
    </citation>
    <scope>NUCLEOTIDE SEQUENCE [LARGE SCALE GENOMIC DNA]</scope>
    <source>
        <strain evidence="5">AMDSBA1</strain>
    </source>
</reference>
<name>A0A2T2XBR0_9FIRM</name>
<evidence type="ECO:0000313" key="5">
    <source>
        <dbReference type="EMBL" id="PSR31944.1"/>
    </source>
</evidence>
<gene>
    <name evidence="5" type="ORF">C7B43_00830</name>
</gene>
<comment type="similarity">
    <text evidence="1">Belongs to the short-chain dehydrogenases/reductases (SDR) family.</text>
</comment>
<sequence>MSDSGQSSQGPVTPQNPARPVAVITGGTRGIGLSIAQKLANEGYALALIYQRHHAQAREARDMLRRKVPVETFPVDVRHWTALQDTMSGIYKAWGPISLAVHNAASGVARPLLNTTLRHFDFTLEVNAGGLIGLAQAVVPKMTSSAHIIAISSLGARVSYPEYGLISASKAALEAIVRQLARELGSHHITVNAIAAGPIPSQTLSHFDGGQSWLQEFVEKVPMHQPLSENDVVQALWYLIQQKMINGQVLTVDGGFLTMA</sequence>
<evidence type="ECO:0000256" key="3">
    <source>
        <dbReference type="SAM" id="MobiDB-lite"/>
    </source>
</evidence>
<accession>A0A2T2XBR0</accession>
<evidence type="ECO:0000313" key="6">
    <source>
        <dbReference type="Proteomes" id="UP000242699"/>
    </source>
</evidence>
<organism evidence="5 6">
    <name type="scientific">Sulfobacillus benefaciens</name>
    <dbReference type="NCBI Taxonomy" id="453960"/>
    <lineage>
        <taxon>Bacteria</taxon>
        <taxon>Bacillati</taxon>
        <taxon>Bacillota</taxon>
        <taxon>Clostridia</taxon>
        <taxon>Eubacteriales</taxon>
        <taxon>Clostridiales Family XVII. Incertae Sedis</taxon>
        <taxon>Sulfobacillus</taxon>
    </lineage>
</organism>
<keyword evidence="2" id="KW-0560">Oxidoreductase</keyword>
<dbReference type="InterPro" id="IPR036291">
    <property type="entry name" value="NAD(P)-bd_dom_sf"/>
</dbReference>
<feature type="domain" description="Ketoreductase" evidence="4">
    <location>
        <begin position="20"/>
        <end position="202"/>
    </location>
</feature>
<feature type="compositionally biased region" description="Polar residues" evidence="3">
    <location>
        <begin position="1"/>
        <end position="16"/>
    </location>
</feature>
<evidence type="ECO:0000256" key="1">
    <source>
        <dbReference type="ARBA" id="ARBA00006484"/>
    </source>
</evidence>
<dbReference type="PANTHER" id="PTHR43639:SF1">
    <property type="entry name" value="SHORT-CHAIN DEHYDROGENASE_REDUCTASE FAMILY PROTEIN"/>
    <property type="match status" value="1"/>
</dbReference>
<dbReference type="Pfam" id="PF13561">
    <property type="entry name" value="adh_short_C2"/>
    <property type="match status" value="1"/>
</dbReference>
<dbReference type="AlphaFoldDB" id="A0A2T2XBR0"/>
<dbReference type="SMART" id="SM00822">
    <property type="entry name" value="PKS_KR"/>
    <property type="match status" value="1"/>
</dbReference>
<dbReference type="GO" id="GO:0016491">
    <property type="term" value="F:oxidoreductase activity"/>
    <property type="evidence" value="ECO:0007669"/>
    <property type="project" value="UniProtKB-KW"/>
</dbReference>
<dbReference type="Gene3D" id="3.40.50.720">
    <property type="entry name" value="NAD(P)-binding Rossmann-like Domain"/>
    <property type="match status" value="1"/>
</dbReference>
<dbReference type="Proteomes" id="UP000242699">
    <property type="component" value="Unassembled WGS sequence"/>
</dbReference>
<evidence type="ECO:0000259" key="4">
    <source>
        <dbReference type="SMART" id="SM00822"/>
    </source>
</evidence>
<dbReference type="PANTHER" id="PTHR43639">
    <property type="entry name" value="OXIDOREDUCTASE, SHORT-CHAIN DEHYDROGENASE/REDUCTASE FAMILY (AFU_ORTHOLOGUE AFUA_5G02870)"/>
    <property type="match status" value="1"/>
</dbReference>
<dbReference type="PRINTS" id="PR00081">
    <property type="entry name" value="GDHRDH"/>
</dbReference>
<dbReference type="EMBL" id="PXYT01000001">
    <property type="protein sequence ID" value="PSR31944.1"/>
    <property type="molecule type" value="Genomic_DNA"/>
</dbReference>
<proteinExistence type="inferred from homology"/>
<dbReference type="InterPro" id="IPR002347">
    <property type="entry name" value="SDR_fam"/>
</dbReference>
<evidence type="ECO:0000256" key="2">
    <source>
        <dbReference type="ARBA" id="ARBA00023002"/>
    </source>
</evidence>